<feature type="domain" description="Radical SAM core" evidence="9">
    <location>
        <begin position="105"/>
        <end position="319"/>
    </location>
</feature>
<evidence type="ECO:0000256" key="5">
    <source>
        <dbReference type="ARBA" id="ARBA00023004"/>
    </source>
</evidence>
<dbReference type="PANTHER" id="PTHR10949:SF0">
    <property type="entry name" value="LIPOYL SYNTHASE, MITOCHONDRIAL"/>
    <property type="match status" value="1"/>
</dbReference>
<accession>A0ABN2LGR9</accession>
<dbReference type="InterPro" id="IPR006638">
    <property type="entry name" value="Elp3/MiaA/NifB-like_rSAM"/>
</dbReference>
<feature type="binding site" evidence="8">
    <location>
        <position position="330"/>
    </location>
    <ligand>
        <name>[4Fe-4S] cluster</name>
        <dbReference type="ChEBI" id="CHEBI:49883"/>
        <label>1</label>
    </ligand>
</feature>
<comment type="pathway">
    <text evidence="8">Protein modification; protein lipoylation via endogenous pathway; protein N(6)-(lipoyl)lysine from octanoyl-[acyl-carrier-protein]: step 2/2.</text>
</comment>
<dbReference type="Gene3D" id="3.20.20.70">
    <property type="entry name" value="Aldolase class I"/>
    <property type="match status" value="1"/>
</dbReference>
<keyword evidence="4 8" id="KW-0479">Metal-binding</keyword>
<dbReference type="SFLD" id="SFLDG01058">
    <property type="entry name" value="lipoyl_synthase_like"/>
    <property type="match status" value="1"/>
</dbReference>
<dbReference type="PROSITE" id="PS51918">
    <property type="entry name" value="RADICAL_SAM"/>
    <property type="match status" value="1"/>
</dbReference>
<evidence type="ECO:0000313" key="10">
    <source>
        <dbReference type="EMBL" id="GAA1788132.1"/>
    </source>
</evidence>
<dbReference type="PANTHER" id="PTHR10949">
    <property type="entry name" value="LIPOYL SYNTHASE"/>
    <property type="match status" value="1"/>
</dbReference>
<dbReference type="PIRSF" id="PIRSF005963">
    <property type="entry name" value="Lipoyl_synth"/>
    <property type="match status" value="1"/>
</dbReference>
<comment type="similarity">
    <text evidence="8">Belongs to the radical SAM superfamily. Lipoyl synthase family.</text>
</comment>
<protein>
    <recommendedName>
        <fullName evidence="8">Lipoyl synthase</fullName>
        <ecNumber evidence="8">2.8.1.8</ecNumber>
    </recommendedName>
    <alternativeName>
        <fullName evidence="8">Lip-syn</fullName>
        <shortName evidence="8">LS</shortName>
    </alternativeName>
    <alternativeName>
        <fullName evidence="8">Lipoate synthase</fullName>
    </alternativeName>
    <alternativeName>
        <fullName evidence="8">Lipoic acid synthase</fullName>
    </alternativeName>
    <alternativeName>
        <fullName evidence="8">Sulfur insertion protein LipA</fullName>
    </alternativeName>
</protein>
<dbReference type="SFLD" id="SFLDS00029">
    <property type="entry name" value="Radical_SAM"/>
    <property type="match status" value="1"/>
</dbReference>
<feature type="binding site" evidence="8">
    <location>
        <position position="126"/>
    </location>
    <ligand>
        <name>[4Fe-4S] cluster</name>
        <dbReference type="ChEBI" id="CHEBI:49883"/>
        <label>2</label>
        <note>4Fe-4S-S-AdoMet</note>
    </ligand>
</feature>
<dbReference type="SUPFAM" id="SSF102114">
    <property type="entry name" value="Radical SAM enzymes"/>
    <property type="match status" value="1"/>
</dbReference>
<keyword evidence="6 8" id="KW-0411">Iron-sulfur</keyword>
<evidence type="ECO:0000256" key="2">
    <source>
        <dbReference type="ARBA" id="ARBA00022679"/>
    </source>
</evidence>
<evidence type="ECO:0000256" key="7">
    <source>
        <dbReference type="ARBA" id="ARBA00047326"/>
    </source>
</evidence>
<keyword evidence="2 8" id="KW-0808">Transferase</keyword>
<feature type="binding site" evidence="8">
    <location>
        <position position="119"/>
    </location>
    <ligand>
        <name>[4Fe-4S] cluster</name>
        <dbReference type="ChEBI" id="CHEBI:49883"/>
        <label>2</label>
        <note>4Fe-4S-S-AdoMet</note>
    </ligand>
</feature>
<dbReference type="HAMAP" id="MF_00206">
    <property type="entry name" value="Lipoyl_synth"/>
    <property type="match status" value="1"/>
</dbReference>
<dbReference type="EC" id="2.8.1.8" evidence="8"/>
<keyword evidence="3 8" id="KW-0949">S-adenosyl-L-methionine</keyword>
<evidence type="ECO:0000256" key="3">
    <source>
        <dbReference type="ARBA" id="ARBA00022691"/>
    </source>
</evidence>
<evidence type="ECO:0000256" key="6">
    <source>
        <dbReference type="ARBA" id="ARBA00023014"/>
    </source>
</evidence>
<dbReference type="InterPro" id="IPR003698">
    <property type="entry name" value="Lipoyl_synth"/>
</dbReference>
<feature type="binding site" evidence="8">
    <location>
        <position position="104"/>
    </location>
    <ligand>
        <name>[4Fe-4S] cluster</name>
        <dbReference type="ChEBI" id="CHEBI:49883"/>
        <label>1</label>
    </ligand>
</feature>
<name>A0ABN2LGR9_9MICO</name>
<comment type="subcellular location">
    <subcellularLocation>
        <location evidence="8">Cytoplasm</location>
    </subcellularLocation>
</comment>
<organism evidence="10 11">
    <name type="scientific">Leucobacter iarius</name>
    <dbReference type="NCBI Taxonomy" id="333963"/>
    <lineage>
        <taxon>Bacteria</taxon>
        <taxon>Bacillati</taxon>
        <taxon>Actinomycetota</taxon>
        <taxon>Actinomycetes</taxon>
        <taxon>Micrococcales</taxon>
        <taxon>Microbacteriaceae</taxon>
        <taxon>Leucobacter</taxon>
    </lineage>
</organism>
<comment type="cofactor">
    <cofactor evidence="8">
        <name>[4Fe-4S] cluster</name>
        <dbReference type="ChEBI" id="CHEBI:49883"/>
    </cofactor>
    <text evidence="8">Binds 2 [4Fe-4S] clusters per subunit. One cluster is coordinated with 3 cysteines and an exchangeable S-adenosyl-L-methionine.</text>
</comment>
<dbReference type="InterPro" id="IPR058240">
    <property type="entry name" value="rSAM_sf"/>
</dbReference>
<dbReference type="NCBIfam" id="NF004019">
    <property type="entry name" value="PRK05481.1"/>
    <property type="match status" value="1"/>
</dbReference>
<dbReference type="CDD" id="cd01335">
    <property type="entry name" value="Radical_SAM"/>
    <property type="match status" value="1"/>
</dbReference>
<evidence type="ECO:0000259" key="9">
    <source>
        <dbReference type="PROSITE" id="PS51918"/>
    </source>
</evidence>
<dbReference type="NCBIfam" id="NF009544">
    <property type="entry name" value="PRK12928.1"/>
    <property type="match status" value="1"/>
</dbReference>
<dbReference type="InterPro" id="IPR013785">
    <property type="entry name" value="Aldolase_TIM"/>
</dbReference>
<evidence type="ECO:0000256" key="1">
    <source>
        <dbReference type="ARBA" id="ARBA00022485"/>
    </source>
</evidence>
<evidence type="ECO:0000256" key="8">
    <source>
        <dbReference type="HAMAP-Rule" id="MF_00206"/>
    </source>
</evidence>
<comment type="function">
    <text evidence="8">Catalyzes the radical-mediated insertion of two sulfur atoms into the C-6 and C-8 positions of the octanoyl moiety bound to the lipoyl domains of lipoate-dependent enzymes, thereby converting the octanoylated domains into lipoylated derivatives.</text>
</comment>
<dbReference type="Pfam" id="PF04055">
    <property type="entry name" value="Radical_SAM"/>
    <property type="match status" value="1"/>
</dbReference>
<evidence type="ECO:0000313" key="11">
    <source>
        <dbReference type="Proteomes" id="UP001500851"/>
    </source>
</evidence>
<evidence type="ECO:0000256" key="4">
    <source>
        <dbReference type="ARBA" id="ARBA00022723"/>
    </source>
</evidence>
<dbReference type="InterPro" id="IPR007197">
    <property type="entry name" value="rSAM"/>
</dbReference>
<dbReference type="EMBL" id="BAAAOB010000001">
    <property type="protein sequence ID" value="GAA1788132.1"/>
    <property type="molecule type" value="Genomic_DNA"/>
</dbReference>
<keyword evidence="5 8" id="KW-0408">Iron</keyword>
<keyword evidence="1 8" id="KW-0004">4Fe-4S</keyword>
<feature type="binding site" evidence="8">
    <location>
        <position position="93"/>
    </location>
    <ligand>
        <name>[4Fe-4S] cluster</name>
        <dbReference type="ChEBI" id="CHEBI:49883"/>
        <label>1</label>
    </ligand>
</feature>
<dbReference type="SFLD" id="SFLDF00271">
    <property type="entry name" value="lipoyl_synthase"/>
    <property type="match status" value="1"/>
</dbReference>
<dbReference type="Proteomes" id="UP001500851">
    <property type="component" value="Unassembled WGS sequence"/>
</dbReference>
<keyword evidence="8" id="KW-0963">Cytoplasm</keyword>
<feature type="binding site" evidence="8">
    <location>
        <position position="123"/>
    </location>
    <ligand>
        <name>[4Fe-4S] cluster</name>
        <dbReference type="ChEBI" id="CHEBI:49883"/>
        <label>2</label>
        <note>4Fe-4S-S-AdoMet</note>
    </ligand>
</feature>
<proteinExistence type="inferred from homology"/>
<feature type="binding site" evidence="8">
    <location>
        <position position="98"/>
    </location>
    <ligand>
        <name>[4Fe-4S] cluster</name>
        <dbReference type="ChEBI" id="CHEBI:49883"/>
        <label>1</label>
    </ligand>
</feature>
<dbReference type="SMART" id="SM00729">
    <property type="entry name" value="Elp3"/>
    <property type="match status" value="1"/>
</dbReference>
<sequence length="367" mass="40474">MSARNIGTPLSEVLAAEQPSRAAAGGCGGGHAASPAAATGPAVEGRRLLRVEARNAETPIERKPKWIKTRARQGPEFRDVHSLVKREGLHTVCQEAGCPNIYECWEDREATFLIGGSICTRRCDFCMITSGKPLPLDLDEPRRVAESVRTMGLRYATITGVTRDDLPDTGAWLYAETIRQIHELNPGSGVEVLADDLGGRPEDLEQVFEAAPEVFAHNLETVPRIFKRIRPGFRYDRSLGVIAQARDAGMITKSNLILGMGEERHEITSAMHELFDAGCDILTLTQYLRPSKLHHPIDRWVRPEEFVELKAEAESIGFAGVLAGPLVRSSYRAGRLWAQTMAAKGREVPEHLRHLAERAAESYPQAV</sequence>
<keyword evidence="11" id="KW-1185">Reference proteome</keyword>
<comment type="catalytic activity">
    <reaction evidence="7 8">
        <text>[[Fe-S] cluster scaffold protein carrying a second [4Fe-4S](2+) cluster] + N(6)-octanoyl-L-lysyl-[protein] + 2 oxidized [2Fe-2S]-[ferredoxin] + 2 S-adenosyl-L-methionine + 4 H(+) = [[Fe-S] cluster scaffold protein] + N(6)-[(R)-dihydrolipoyl]-L-lysyl-[protein] + 4 Fe(3+) + 2 hydrogen sulfide + 2 5'-deoxyadenosine + 2 L-methionine + 2 reduced [2Fe-2S]-[ferredoxin]</text>
        <dbReference type="Rhea" id="RHEA:16585"/>
        <dbReference type="Rhea" id="RHEA-COMP:9928"/>
        <dbReference type="Rhea" id="RHEA-COMP:10000"/>
        <dbReference type="Rhea" id="RHEA-COMP:10001"/>
        <dbReference type="Rhea" id="RHEA-COMP:10475"/>
        <dbReference type="Rhea" id="RHEA-COMP:14568"/>
        <dbReference type="Rhea" id="RHEA-COMP:14569"/>
        <dbReference type="ChEBI" id="CHEBI:15378"/>
        <dbReference type="ChEBI" id="CHEBI:17319"/>
        <dbReference type="ChEBI" id="CHEBI:29034"/>
        <dbReference type="ChEBI" id="CHEBI:29919"/>
        <dbReference type="ChEBI" id="CHEBI:33722"/>
        <dbReference type="ChEBI" id="CHEBI:33737"/>
        <dbReference type="ChEBI" id="CHEBI:33738"/>
        <dbReference type="ChEBI" id="CHEBI:57844"/>
        <dbReference type="ChEBI" id="CHEBI:59789"/>
        <dbReference type="ChEBI" id="CHEBI:78809"/>
        <dbReference type="ChEBI" id="CHEBI:83100"/>
        <dbReference type="EC" id="2.8.1.8"/>
    </reaction>
</comment>
<dbReference type="NCBIfam" id="TIGR00510">
    <property type="entry name" value="lipA"/>
    <property type="match status" value="1"/>
</dbReference>
<gene>
    <name evidence="8 10" type="primary">lipA</name>
    <name evidence="10" type="ORF">GCM10009768_16460</name>
</gene>
<reference evidence="10 11" key="1">
    <citation type="journal article" date="2019" name="Int. J. Syst. Evol. Microbiol.">
        <title>The Global Catalogue of Microorganisms (GCM) 10K type strain sequencing project: providing services to taxonomists for standard genome sequencing and annotation.</title>
        <authorList>
            <consortium name="The Broad Institute Genomics Platform"/>
            <consortium name="The Broad Institute Genome Sequencing Center for Infectious Disease"/>
            <person name="Wu L."/>
            <person name="Ma J."/>
        </authorList>
    </citation>
    <scope>NUCLEOTIDE SEQUENCE [LARGE SCALE GENOMIC DNA]</scope>
    <source>
        <strain evidence="10 11">JCM 14736</strain>
    </source>
</reference>
<comment type="caution">
    <text evidence="10">The sequence shown here is derived from an EMBL/GenBank/DDBJ whole genome shotgun (WGS) entry which is preliminary data.</text>
</comment>